<dbReference type="Proteomes" id="UP000579945">
    <property type="component" value="Unassembled WGS sequence"/>
</dbReference>
<evidence type="ECO:0000313" key="1">
    <source>
        <dbReference type="EMBL" id="MBB3724351.1"/>
    </source>
</evidence>
<dbReference type="AlphaFoldDB" id="A0A7W5UTN8"/>
<accession>A0A7W5UTN8</accession>
<dbReference type="EMBL" id="JACIBV010000001">
    <property type="protein sequence ID" value="MBB3724351.1"/>
    <property type="molecule type" value="Genomic_DNA"/>
</dbReference>
<keyword evidence="2" id="KW-1185">Reference proteome</keyword>
<gene>
    <name evidence="1" type="ORF">FHR33_000211</name>
</gene>
<proteinExistence type="predicted"/>
<evidence type="ECO:0000313" key="2">
    <source>
        <dbReference type="Proteomes" id="UP000579945"/>
    </source>
</evidence>
<name>A0A7W5UTN8_9ACTN</name>
<reference evidence="1 2" key="1">
    <citation type="submission" date="2020-08" db="EMBL/GenBank/DDBJ databases">
        <title>Sequencing the genomes of 1000 actinobacteria strains.</title>
        <authorList>
            <person name="Klenk H.-P."/>
        </authorList>
    </citation>
    <scope>NUCLEOTIDE SEQUENCE [LARGE SCALE GENOMIC DNA]</scope>
    <source>
        <strain evidence="1 2">DSM 44320</strain>
    </source>
</reference>
<protein>
    <submittedName>
        <fullName evidence="1">Uncharacterized protein</fullName>
    </submittedName>
</protein>
<sequence>MKTSSNIVGELRIPIADEEPELLRLVPQLDHQVPGLLRNPRPGRVLGDAENMHAAGTDLHDNKAIEAFEQHGVAVEEVARQDPVA</sequence>
<dbReference type="GeneID" id="95395988"/>
<dbReference type="RefSeq" id="WP_221240855.1">
    <property type="nucleotide sequence ID" value="NZ_JACIBV010000001.1"/>
</dbReference>
<comment type="caution">
    <text evidence="1">The sequence shown here is derived from an EMBL/GenBank/DDBJ whole genome shotgun (WGS) entry which is preliminary data.</text>
</comment>
<organism evidence="1 2">
    <name type="scientific">Nonomuraea dietziae</name>
    <dbReference type="NCBI Taxonomy" id="65515"/>
    <lineage>
        <taxon>Bacteria</taxon>
        <taxon>Bacillati</taxon>
        <taxon>Actinomycetota</taxon>
        <taxon>Actinomycetes</taxon>
        <taxon>Streptosporangiales</taxon>
        <taxon>Streptosporangiaceae</taxon>
        <taxon>Nonomuraea</taxon>
    </lineage>
</organism>